<dbReference type="RefSeq" id="WP_165133091.1">
    <property type="nucleotide sequence ID" value="NZ_CP049250.1"/>
</dbReference>
<protein>
    <submittedName>
        <fullName evidence="4">Polar amino acid transport system substrate-binding protein</fullName>
    </submittedName>
</protein>
<name>A0A7W6LFN4_9HYPH</name>
<dbReference type="Gene3D" id="3.40.190.10">
    <property type="entry name" value="Periplasmic binding protein-like II"/>
    <property type="match status" value="2"/>
</dbReference>
<dbReference type="Proteomes" id="UP000519897">
    <property type="component" value="Unassembled WGS sequence"/>
</dbReference>
<evidence type="ECO:0000256" key="2">
    <source>
        <dbReference type="ARBA" id="ARBA00022729"/>
    </source>
</evidence>
<dbReference type="PANTHER" id="PTHR35936:SF35">
    <property type="entry name" value="L-CYSTINE-BINDING PROTEIN TCYJ"/>
    <property type="match status" value="1"/>
</dbReference>
<feature type="domain" description="Solute-binding protein family 3/N-terminal" evidence="3">
    <location>
        <begin position="59"/>
        <end position="290"/>
    </location>
</feature>
<evidence type="ECO:0000256" key="1">
    <source>
        <dbReference type="ARBA" id="ARBA00004418"/>
    </source>
</evidence>
<dbReference type="SMART" id="SM00062">
    <property type="entry name" value="PBPb"/>
    <property type="match status" value="1"/>
</dbReference>
<dbReference type="Pfam" id="PF00497">
    <property type="entry name" value="SBP_bac_3"/>
    <property type="match status" value="1"/>
</dbReference>
<accession>A0A7W6LFN4</accession>
<gene>
    <name evidence="4" type="ORF">GGQ72_001875</name>
</gene>
<evidence type="ECO:0000313" key="5">
    <source>
        <dbReference type="Proteomes" id="UP000519897"/>
    </source>
</evidence>
<organism evidence="4 5">
    <name type="scientific">Rhizobium rhizoryzae</name>
    <dbReference type="NCBI Taxonomy" id="451876"/>
    <lineage>
        <taxon>Bacteria</taxon>
        <taxon>Pseudomonadati</taxon>
        <taxon>Pseudomonadota</taxon>
        <taxon>Alphaproteobacteria</taxon>
        <taxon>Hyphomicrobiales</taxon>
        <taxon>Rhizobiaceae</taxon>
        <taxon>Rhizobium/Agrobacterium group</taxon>
        <taxon>Rhizobium</taxon>
    </lineage>
</organism>
<sequence length="292" mass="31764">MSFIREIKPGFRVAFLLILSIISIIYVQVSQAAENLGGVPVLSDPNERLTKPDLSNLARFRILTASDFPPFNFVDQTGRLAGYHVDVIREVCRELNIEAKCQVQAMPYADLEGALEAGNGEAVMSGIAITSSLRQKFSFSRPYLFLPARFAVQGKLGLSGRAGDALAGRKVGVIANTAHEKMLGAFFPKLVAVPVNGQEELFSSLKEGKVDAILADGVRVPFWVASPAAEKCCVLLDGPYLSQHYLGEGFAVMLRKGNAVQLTAAVDYALAQLAAKGRLQDIYLRYFPNGFY</sequence>
<comment type="subcellular location">
    <subcellularLocation>
        <location evidence="1">Periplasm</location>
    </subcellularLocation>
</comment>
<dbReference type="GO" id="GO:0042597">
    <property type="term" value="C:periplasmic space"/>
    <property type="evidence" value="ECO:0007669"/>
    <property type="project" value="UniProtKB-SubCell"/>
</dbReference>
<dbReference type="InterPro" id="IPR001638">
    <property type="entry name" value="Solute-binding_3/MltF_N"/>
</dbReference>
<dbReference type="PANTHER" id="PTHR35936">
    <property type="entry name" value="MEMBRANE-BOUND LYTIC MUREIN TRANSGLYCOSYLASE F"/>
    <property type="match status" value="1"/>
</dbReference>
<dbReference type="SUPFAM" id="SSF53850">
    <property type="entry name" value="Periplasmic binding protein-like II"/>
    <property type="match status" value="1"/>
</dbReference>
<dbReference type="AlphaFoldDB" id="A0A7W6LFN4"/>
<comment type="caution">
    <text evidence="4">The sequence shown here is derived from an EMBL/GenBank/DDBJ whole genome shotgun (WGS) entry which is preliminary data.</text>
</comment>
<proteinExistence type="predicted"/>
<reference evidence="4 5" key="1">
    <citation type="submission" date="2020-08" db="EMBL/GenBank/DDBJ databases">
        <title>Genomic Encyclopedia of Type Strains, Phase IV (KMG-IV): sequencing the most valuable type-strain genomes for metagenomic binning, comparative biology and taxonomic classification.</title>
        <authorList>
            <person name="Goeker M."/>
        </authorList>
    </citation>
    <scope>NUCLEOTIDE SEQUENCE [LARGE SCALE GENOMIC DNA]</scope>
    <source>
        <strain evidence="4 5">DSM 29514</strain>
    </source>
</reference>
<evidence type="ECO:0000259" key="3">
    <source>
        <dbReference type="SMART" id="SM00062"/>
    </source>
</evidence>
<keyword evidence="5" id="KW-1185">Reference proteome</keyword>
<keyword evidence="2" id="KW-0732">Signal</keyword>
<evidence type="ECO:0000313" key="4">
    <source>
        <dbReference type="EMBL" id="MBB4143376.1"/>
    </source>
</evidence>
<dbReference type="EMBL" id="JACIEC010000001">
    <property type="protein sequence ID" value="MBB4143376.1"/>
    <property type="molecule type" value="Genomic_DNA"/>
</dbReference>